<keyword evidence="2" id="KW-1185">Reference proteome</keyword>
<proteinExistence type="predicted"/>
<name>A0A2J7Q432_9NEOP</name>
<dbReference type="Proteomes" id="UP000235965">
    <property type="component" value="Unassembled WGS sequence"/>
</dbReference>
<protein>
    <submittedName>
        <fullName evidence="1">Uncharacterized protein</fullName>
    </submittedName>
</protein>
<reference evidence="1 2" key="1">
    <citation type="submission" date="2017-12" db="EMBL/GenBank/DDBJ databases">
        <title>Hemimetabolous genomes reveal molecular basis of termite eusociality.</title>
        <authorList>
            <person name="Harrison M.C."/>
            <person name="Jongepier E."/>
            <person name="Robertson H.M."/>
            <person name="Arning N."/>
            <person name="Bitard-Feildel T."/>
            <person name="Chao H."/>
            <person name="Childers C.P."/>
            <person name="Dinh H."/>
            <person name="Doddapaneni H."/>
            <person name="Dugan S."/>
            <person name="Gowin J."/>
            <person name="Greiner C."/>
            <person name="Han Y."/>
            <person name="Hu H."/>
            <person name="Hughes D.S.T."/>
            <person name="Huylmans A.-K."/>
            <person name="Kemena C."/>
            <person name="Kremer L.P.M."/>
            <person name="Lee S.L."/>
            <person name="Lopez-Ezquerra A."/>
            <person name="Mallet L."/>
            <person name="Monroy-Kuhn J.M."/>
            <person name="Moser A."/>
            <person name="Murali S.C."/>
            <person name="Muzny D.M."/>
            <person name="Otani S."/>
            <person name="Piulachs M.-D."/>
            <person name="Poelchau M."/>
            <person name="Qu J."/>
            <person name="Schaub F."/>
            <person name="Wada-Katsumata A."/>
            <person name="Worley K.C."/>
            <person name="Xie Q."/>
            <person name="Ylla G."/>
            <person name="Poulsen M."/>
            <person name="Gibbs R.A."/>
            <person name="Schal C."/>
            <person name="Richards S."/>
            <person name="Belles X."/>
            <person name="Korb J."/>
            <person name="Bornberg-Bauer E."/>
        </authorList>
    </citation>
    <scope>NUCLEOTIDE SEQUENCE [LARGE SCALE GENOMIC DNA]</scope>
    <source>
        <tissue evidence="1">Whole body</tissue>
    </source>
</reference>
<dbReference type="EMBL" id="NEVH01018398">
    <property type="protein sequence ID" value="PNF23336.1"/>
    <property type="molecule type" value="Genomic_DNA"/>
</dbReference>
<evidence type="ECO:0000313" key="2">
    <source>
        <dbReference type="Proteomes" id="UP000235965"/>
    </source>
</evidence>
<organism evidence="1 2">
    <name type="scientific">Cryptotermes secundus</name>
    <dbReference type="NCBI Taxonomy" id="105785"/>
    <lineage>
        <taxon>Eukaryota</taxon>
        <taxon>Metazoa</taxon>
        <taxon>Ecdysozoa</taxon>
        <taxon>Arthropoda</taxon>
        <taxon>Hexapoda</taxon>
        <taxon>Insecta</taxon>
        <taxon>Pterygota</taxon>
        <taxon>Neoptera</taxon>
        <taxon>Polyneoptera</taxon>
        <taxon>Dictyoptera</taxon>
        <taxon>Blattodea</taxon>
        <taxon>Blattoidea</taxon>
        <taxon>Termitoidae</taxon>
        <taxon>Kalotermitidae</taxon>
        <taxon>Cryptotermitinae</taxon>
        <taxon>Cryptotermes</taxon>
    </lineage>
</organism>
<accession>A0A2J7Q432</accession>
<gene>
    <name evidence="1" type="ORF">B7P43_G15079</name>
</gene>
<dbReference type="InParanoid" id="A0A2J7Q432"/>
<comment type="caution">
    <text evidence="1">The sequence shown here is derived from an EMBL/GenBank/DDBJ whole genome shotgun (WGS) entry which is preliminary data.</text>
</comment>
<sequence length="56" mass="6421">MNKGIFFWSEKGKQLGHKQRGHVTDYEANIQEVYHAPVMRLPGASAMYSVFQHNVS</sequence>
<dbReference type="AlphaFoldDB" id="A0A2J7Q432"/>
<evidence type="ECO:0000313" key="1">
    <source>
        <dbReference type="EMBL" id="PNF23336.1"/>
    </source>
</evidence>